<proteinExistence type="predicted"/>
<evidence type="ECO:0000313" key="2">
    <source>
        <dbReference type="EMBL" id="TKS98921.1"/>
    </source>
</evidence>
<dbReference type="AlphaFoldDB" id="A0A4U5WCK4"/>
<dbReference type="EMBL" id="SZNQ01000001">
    <property type="protein sequence ID" value="TKS98921.1"/>
    <property type="molecule type" value="Genomic_DNA"/>
</dbReference>
<organism evidence="2 3">
    <name type="scientific">Streptomyces lasalocidi</name>
    <name type="common">Streptomyces lasaliensis</name>
    <dbReference type="NCBI Taxonomy" id="324833"/>
    <lineage>
        <taxon>Bacteria</taxon>
        <taxon>Bacillati</taxon>
        <taxon>Actinomycetota</taxon>
        <taxon>Actinomycetes</taxon>
        <taxon>Kitasatosporales</taxon>
        <taxon>Streptomycetaceae</taxon>
        <taxon>Streptomyces</taxon>
    </lineage>
</organism>
<protein>
    <submittedName>
        <fullName evidence="2">Uncharacterized protein</fullName>
    </submittedName>
</protein>
<sequence length="63" mass="6631">MDQSGPAHGALSPTRAGSGACSCKAEEGGDAERWGPLPLERSREWGKPTTTPQMRVPEPATPE</sequence>
<dbReference type="Proteomes" id="UP000305929">
    <property type="component" value="Unassembled WGS sequence"/>
</dbReference>
<name>A0A4U5WCK4_STRLS</name>
<reference evidence="2 3" key="1">
    <citation type="submission" date="2019-04" db="EMBL/GenBank/DDBJ databases">
        <title>Streptomyces lasaliensis sp. nov., an Actinomycete isolated from soil which produces the polyether antibiotic lasalocid.</title>
        <authorList>
            <person name="Erwin G."/>
            <person name="Haber C."/>
        </authorList>
    </citation>
    <scope>NUCLEOTIDE SEQUENCE [LARGE SCALE GENOMIC DNA]</scope>
    <source>
        <strain evidence="2 3">X-537</strain>
    </source>
</reference>
<gene>
    <name evidence="2" type="ORF">E4U91_01435</name>
</gene>
<evidence type="ECO:0000313" key="3">
    <source>
        <dbReference type="Proteomes" id="UP000305929"/>
    </source>
</evidence>
<feature type="compositionally biased region" description="Basic and acidic residues" evidence="1">
    <location>
        <begin position="24"/>
        <end position="33"/>
    </location>
</feature>
<evidence type="ECO:0000256" key="1">
    <source>
        <dbReference type="SAM" id="MobiDB-lite"/>
    </source>
</evidence>
<comment type="caution">
    <text evidence="2">The sequence shown here is derived from an EMBL/GenBank/DDBJ whole genome shotgun (WGS) entry which is preliminary data.</text>
</comment>
<accession>A0A4U5WCK4</accession>
<keyword evidence="3" id="KW-1185">Reference proteome</keyword>
<feature type="region of interest" description="Disordered" evidence="1">
    <location>
        <begin position="1"/>
        <end position="63"/>
    </location>
</feature>